<dbReference type="AlphaFoldDB" id="A0A8E0VPB3"/>
<dbReference type="EMBL" id="LUCM01000553">
    <property type="protein sequence ID" value="KAA0200413.1"/>
    <property type="molecule type" value="Genomic_DNA"/>
</dbReference>
<dbReference type="Proteomes" id="UP000728185">
    <property type="component" value="Unassembled WGS sequence"/>
</dbReference>
<protein>
    <submittedName>
        <fullName evidence="2">Uncharacterized protein</fullName>
    </submittedName>
</protein>
<feature type="coiled-coil region" evidence="1">
    <location>
        <begin position="12"/>
        <end position="212"/>
    </location>
</feature>
<sequence length="221" mass="25690">MSRKNAELAAVRRDAERKHGELKAAIDKLEEQLAVAVANADNVRRQSEDQFQMVMTKQLDNLFEQSAQQREDLVREHQEKVGELKEAHKKDLDLLKAEQKRADELKCCIQQEKLRSSELENELKNLKLQLMKAYEHQTNLQSAVDVLTETLKNEKLNFEAQIDSQNANIEANHAKEIAELKSNWDSEMEQLTKEHDRTIRDLNETVRRLQDEVSECPMQLS</sequence>
<keyword evidence="1" id="KW-0175">Coiled coil</keyword>
<keyword evidence="3" id="KW-1185">Reference proteome</keyword>
<gene>
    <name evidence="2" type="ORF">FBUS_01867</name>
</gene>
<proteinExistence type="predicted"/>
<accession>A0A8E0VPB3</accession>
<reference evidence="2" key="1">
    <citation type="submission" date="2019-05" db="EMBL/GenBank/DDBJ databases">
        <title>Annotation for the trematode Fasciolopsis buski.</title>
        <authorList>
            <person name="Choi Y.-J."/>
        </authorList>
    </citation>
    <scope>NUCLEOTIDE SEQUENCE</scope>
    <source>
        <strain evidence="2">HT</strain>
        <tissue evidence="2">Whole worm</tissue>
    </source>
</reference>
<evidence type="ECO:0000256" key="1">
    <source>
        <dbReference type="SAM" id="Coils"/>
    </source>
</evidence>
<comment type="caution">
    <text evidence="2">The sequence shown here is derived from an EMBL/GenBank/DDBJ whole genome shotgun (WGS) entry which is preliminary data.</text>
</comment>
<organism evidence="2 3">
    <name type="scientific">Fasciolopsis buskii</name>
    <dbReference type="NCBI Taxonomy" id="27845"/>
    <lineage>
        <taxon>Eukaryota</taxon>
        <taxon>Metazoa</taxon>
        <taxon>Spiralia</taxon>
        <taxon>Lophotrochozoa</taxon>
        <taxon>Platyhelminthes</taxon>
        <taxon>Trematoda</taxon>
        <taxon>Digenea</taxon>
        <taxon>Plagiorchiida</taxon>
        <taxon>Echinostomata</taxon>
        <taxon>Echinostomatoidea</taxon>
        <taxon>Fasciolidae</taxon>
        <taxon>Fasciolopsis</taxon>
    </lineage>
</organism>
<dbReference type="OrthoDB" id="78101at2759"/>
<name>A0A8E0VPB3_9TREM</name>
<evidence type="ECO:0000313" key="3">
    <source>
        <dbReference type="Proteomes" id="UP000728185"/>
    </source>
</evidence>
<evidence type="ECO:0000313" key="2">
    <source>
        <dbReference type="EMBL" id="KAA0200413.1"/>
    </source>
</evidence>